<dbReference type="InterPro" id="IPR008972">
    <property type="entry name" value="Cupredoxin"/>
</dbReference>
<dbReference type="Pfam" id="PF02790">
    <property type="entry name" value="COX2_TM"/>
    <property type="match status" value="1"/>
</dbReference>
<dbReference type="EMBL" id="JN163958">
    <property type="protein sequence ID" value="AEP27608.1"/>
    <property type="molecule type" value="Genomic_DNA"/>
</dbReference>
<sequence>MATWKTLLIQDSASPLMEQLLFFHDNTLLILIIITILVGQMLISMLFNKYTHRFLLEGQLIETIWTILPAIILIMIALPSLRLLYLLDEIYNPMITIKIIGHQWYWSYEYCDYKKMEFDSYMIPVNELKPFNFRLLDVDNRMVTPYLTQARIIVTSMDVIHSWTIPSLGVKIDGTPGRLNQSNFNINRTGLFYGQCSEICGANHSFMPIVLESISPKMFLNELKYLISYSLDGWKQALVS</sequence>
<dbReference type="AlphaFoldDB" id="J9PIY7"/>
<evidence type="ECO:0000256" key="4">
    <source>
        <dbReference type="ARBA" id="ARBA00015946"/>
    </source>
</evidence>
<dbReference type="SUPFAM" id="SSF49503">
    <property type="entry name" value="Cupredoxins"/>
    <property type="match status" value="1"/>
</dbReference>
<comment type="cofactor">
    <cofactor evidence="18">
        <name>Cu cation</name>
        <dbReference type="ChEBI" id="CHEBI:23378"/>
    </cofactor>
    <text evidence="18">Binds a copper A center.</text>
</comment>
<evidence type="ECO:0000256" key="16">
    <source>
        <dbReference type="ARBA" id="ARBA00023136"/>
    </source>
</evidence>
<reference evidence="22" key="1">
    <citation type="submission" date="2011-06" db="EMBL/GenBank/DDBJ databases">
        <authorList>
            <person name="Haran J.M."/>
            <person name="Timmermans M.J.T.N."/>
            <person name="Vogler A.P."/>
        </authorList>
    </citation>
    <scope>NUCLEOTIDE SEQUENCE</scope>
</reference>
<evidence type="ECO:0000259" key="20">
    <source>
        <dbReference type="PROSITE" id="PS50857"/>
    </source>
</evidence>
<dbReference type="PRINTS" id="PR01166">
    <property type="entry name" value="CYCOXIDASEII"/>
</dbReference>
<keyword evidence="14 18" id="KW-0186">Copper</keyword>
<dbReference type="InterPro" id="IPR002429">
    <property type="entry name" value="CcO_II-like_C"/>
</dbReference>
<reference evidence="22" key="2">
    <citation type="journal article" date="2013" name="Mol. Phylogenet. Evol.">
        <title>Mitogenome sequences stabilize the phylogenetics of weevils (Curculionoidea) and establish the monophyly of larval ectophagy.</title>
        <authorList>
            <person name="Haran J."/>
            <person name="Timmermans M.J."/>
            <person name="Vogler A.P."/>
        </authorList>
    </citation>
    <scope>NUCLEOTIDE SEQUENCE</scope>
</reference>
<dbReference type="PROSITE" id="PS50857">
    <property type="entry name" value="COX2_CUA"/>
    <property type="match status" value="1"/>
</dbReference>
<dbReference type="Pfam" id="PF00116">
    <property type="entry name" value="COX2"/>
    <property type="match status" value="1"/>
</dbReference>
<dbReference type="GO" id="GO:0042773">
    <property type="term" value="P:ATP synthesis coupled electron transport"/>
    <property type="evidence" value="ECO:0007669"/>
    <property type="project" value="TreeGrafter"/>
</dbReference>
<evidence type="ECO:0000256" key="18">
    <source>
        <dbReference type="RuleBase" id="RU000457"/>
    </source>
</evidence>
<evidence type="ECO:0000256" key="3">
    <source>
        <dbReference type="ARBA" id="ARBA00011164"/>
    </source>
</evidence>
<evidence type="ECO:0000259" key="21">
    <source>
        <dbReference type="PROSITE" id="PS50999"/>
    </source>
</evidence>
<evidence type="ECO:0000256" key="19">
    <source>
        <dbReference type="SAM" id="Phobius"/>
    </source>
</evidence>
<dbReference type="InterPro" id="IPR034210">
    <property type="entry name" value="CcO_II_C"/>
</dbReference>
<comment type="subunit">
    <text evidence="3">Component of the cytochrome c oxidase (complex IV, CIV), a multisubunit enzyme composed of a catalytic core of 3 subunits and several supernumerary subunits. The complex exists as a monomer or a dimer and forms supercomplexes (SCs) in the inner mitochondrial membrane with ubiquinol-cytochrome c oxidoreductase (cytochrome b-c1 complex, complex III, CIII).</text>
</comment>
<keyword evidence="15 18" id="KW-0496">Mitochondrion</keyword>
<evidence type="ECO:0000256" key="2">
    <source>
        <dbReference type="ARBA" id="ARBA00007866"/>
    </source>
</evidence>
<keyword evidence="11" id="KW-1278">Translocase</keyword>
<comment type="similarity">
    <text evidence="2 18">Belongs to the cytochrome c oxidase subunit 2 family.</text>
</comment>
<dbReference type="CDD" id="cd13912">
    <property type="entry name" value="CcO_II_C"/>
    <property type="match status" value="1"/>
</dbReference>
<accession>J9PIY7</accession>
<keyword evidence="8 18" id="KW-0479">Metal-binding</keyword>
<dbReference type="InterPro" id="IPR045187">
    <property type="entry name" value="CcO_II"/>
</dbReference>
<name>J9PIY7_9CUCU</name>
<keyword evidence="12 18" id="KW-0249">Electron transport</keyword>
<dbReference type="GO" id="GO:0005743">
    <property type="term" value="C:mitochondrial inner membrane"/>
    <property type="evidence" value="ECO:0007669"/>
    <property type="project" value="UniProtKB-SubCell"/>
</dbReference>
<keyword evidence="7 18" id="KW-0812">Transmembrane</keyword>
<evidence type="ECO:0000256" key="1">
    <source>
        <dbReference type="ARBA" id="ARBA00004448"/>
    </source>
</evidence>
<dbReference type="PANTHER" id="PTHR22888">
    <property type="entry name" value="CYTOCHROME C OXIDASE, SUBUNIT II"/>
    <property type="match status" value="1"/>
</dbReference>
<feature type="domain" description="Cytochrome oxidase subunit II copper A binding" evidence="20">
    <location>
        <begin position="92"/>
        <end position="225"/>
    </location>
</feature>
<evidence type="ECO:0000256" key="14">
    <source>
        <dbReference type="ARBA" id="ARBA00023008"/>
    </source>
</evidence>
<evidence type="ECO:0000256" key="10">
    <source>
        <dbReference type="ARBA" id="ARBA00022842"/>
    </source>
</evidence>
<evidence type="ECO:0000256" key="15">
    <source>
        <dbReference type="ARBA" id="ARBA00023128"/>
    </source>
</evidence>
<evidence type="ECO:0000256" key="7">
    <source>
        <dbReference type="ARBA" id="ARBA00022692"/>
    </source>
</evidence>
<evidence type="ECO:0000256" key="11">
    <source>
        <dbReference type="ARBA" id="ARBA00022967"/>
    </source>
</evidence>
<keyword evidence="6 18" id="KW-0679">Respiratory chain</keyword>
<dbReference type="Gene3D" id="2.60.40.420">
    <property type="entry name" value="Cupredoxins - blue copper proteins"/>
    <property type="match status" value="1"/>
</dbReference>
<evidence type="ECO:0000256" key="17">
    <source>
        <dbReference type="ARBA" id="ARBA00049512"/>
    </source>
</evidence>
<evidence type="ECO:0000256" key="8">
    <source>
        <dbReference type="ARBA" id="ARBA00022723"/>
    </source>
</evidence>
<keyword evidence="16 18" id="KW-0472">Membrane</keyword>
<dbReference type="PROSITE" id="PS50999">
    <property type="entry name" value="COX2_TM"/>
    <property type="match status" value="1"/>
</dbReference>
<evidence type="ECO:0000256" key="13">
    <source>
        <dbReference type="ARBA" id="ARBA00022989"/>
    </source>
</evidence>
<keyword evidence="9 18" id="KW-0999">Mitochondrion inner membrane</keyword>
<dbReference type="PROSITE" id="PS00078">
    <property type="entry name" value="COX2"/>
    <property type="match status" value="1"/>
</dbReference>
<dbReference type="SUPFAM" id="SSF81464">
    <property type="entry name" value="Cytochrome c oxidase subunit II-like, transmembrane region"/>
    <property type="match status" value="1"/>
</dbReference>
<feature type="transmembrane region" description="Helical" evidence="19">
    <location>
        <begin position="63"/>
        <end position="85"/>
    </location>
</feature>
<evidence type="ECO:0000313" key="22">
    <source>
        <dbReference type="EMBL" id="AEP27608.1"/>
    </source>
</evidence>
<comment type="catalytic activity">
    <reaction evidence="17">
        <text>4 Fe(II)-[cytochrome c] + O2 + 8 H(+)(in) = 4 Fe(III)-[cytochrome c] + 2 H2O + 4 H(+)(out)</text>
        <dbReference type="Rhea" id="RHEA:11436"/>
        <dbReference type="Rhea" id="RHEA-COMP:10350"/>
        <dbReference type="Rhea" id="RHEA-COMP:14399"/>
        <dbReference type="ChEBI" id="CHEBI:15377"/>
        <dbReference type="ChEBI" id="CHEBI:15378"/>
        <dbReference type="ChEBI" id="CHEBI:15379"/>
        <dbReference type="ChEBI" id="CHEBI:29033"/>
        <dbReference type="ChEBI" id="CHEBI:29034"/>
        <dbReference type="EC" id="7.1.1.9"/>
    </reaction>
    <physiologicalReaction direction="left-to-right" evidence="17">
        <dbReference type="Rhea" id="RHEA:11437"/>
    </physiologicalReaction>
</comment>
<comment type="subcellular location">
    <subcellularLocation>
        <location evidence="1 18">Mitochondrion inner membrane</location>
        <topology evidence="1 18">Multi-pass membrane protein</topology>
    </subcellularLocation>
</comment>
<dbReference type="InterPro" id="IPR001505">
    <property type="entry name" value="Copper_CuA"/>
</dbReference>
<dbReference type="PANTHER" id="PTHR22888:SF9">
    <property type="entry name" value="CYTOCHROME C OXIDASE SUBUNIT 2"/>
    <property type="match status" value="1"/>
</dbReference>
<dbReference type="GO" id="GO:0004129">
    <property type="term" value="F:cytochrome-c oxidase activity"/>
    <property type="evidence" value="ECO:0007669"/>
    <property type="project" value="UniProtKB-EC"/>
</dbReference>
<proteinExistence type="inferred from homology"/>
<comment type="function">
    <text evidence="18">Component of the cytochrome c oxidase, the last enzyme in the mitochondrial electron transport chain which drives oxidative phosphorylation. The respiratory chain contains 3 multisubunit complexes succinate dehydrogenase (complex II, CII), ubiquinol-cytochrome c oxidoreductase (cytochrome b-c1 complex, complex III, CIII) and cytochrome c oxidase (complex IV, CIV), that cooperate to transfer electrons derived from NADH and succinate to molecular oxygen, creating an electrochemical gradient over the inner membrane that drives transmembrane transport and the ATP synthase. Cytochrome c oxidase is the component of the respiratory chain that catalyzes the reduction of oxygen to water. Electrons originating from reduced cytochrome c in the intermembrane space (IMS) are transferred via the dinuclear copper A center (CU(A)) of subunit 2 and heme A of subunit 1 to the active site in subunit 1, a binuclear center (BNC) formed by heme A3 and copper B (CU(B)). The BNC reduces molecular oxygen to 2 water molecules using 4 electrons from cytochrome c in the IMS and 4 protons from the mitochondrial matrix.</text>
</comment>
<feature type="domain" description="Cytochrome oxidase subunit II transmembrane region profile" evidence="21">
    <location>
        <begin position="1"/>
        <end position="91"/>
    </location>
</feature>
<geneLocation type="mitochondrion" evidence="22"/>
<organism evidence="22">
    <name type="scientific">Cionus olens</name>
    <dbReference type="NCBI Taxonomy" id="201874"/>
    <lineage>
        <taxon>Eukaryota</taxon>
        <taxon>Metazoa</taxon>
        <taxon>Ecdysozoa</taxon>
        <taxon>Arthropoda</taxon>
        <taxon>Hexapoda</taxon>
        <taxon>Insecta</taxon>
        <taxon>Pterygota</taxon>
        <taxon>Neoptera</taxon>
        <taxon>Endopterygota</taxon>
        <taxon>Coleoptera</taxon>
        <taxon>Polyphaga</taxon>
        <taxon>Cucujiformia</taxon>
        <taxon>Curculionidae</taxon>
        <taxon>Cioninae</taxon>
        <taxon>Cionus</taxon>
    </lineage>
</organism>
<keyword evidence="5 18" id="KW-0813">Transport</keyword>
<dbReference type="Gene3D" id="1.10.287.90">
    <property type="match status" value="1"/>
</dbReference>
<gene>
    <name evidence="22" type="primary">COX2</name>
</gene>
<evidence type="ECO:0000256" key="9">
    <source>
        <dbReference type="ARBA" id="ARBA00022792"/>
    </source>
</evidence>
<evidence type="ECO:0000256" key="12">
    <source>
        <dbReference type="ARBA" id="ARBA00022982"/>
    </source>
</evidence>
<evidence type="ECO:0000256" key="6">
    <source>
        <dbReference type="ARBA" id="ARBA00022660"/>
    </source>
</evidence>
<keyword evidence="13 19" id="KW-1133">Transmembrane helix</keyword>
<evidence type="ECO:0000256" key="5">
    <source>
        <dbReference type="ARBA" id="ARBA00022448"/>
    </source>
</evidence>
<keyword evidence="10" id="KW-0460">Magnesium</keyword>
<dbReference type="InterPro" id="IPR011759">
    <property type="entry name" value="Cyt_c_oxidase_su2_TM_dom"/>
</dbReference>
<dbReference type="FunFam" id="2.60.40.420:FF:000001">
    <property type="entry name" value="Cytochrome c oxidase subunit 2"/>
    <property type="match status" value="1"/>
</dbReference>
<dbReference type="InterPro" id="IPR036257">
    <property type="entry name" value="Cyt_c_oxidase_su2_TM_sf"/>
</dbReference>
<feature type="transmembrane region" description="Helical" evidence="19">
    <location>
        <begin position="21"/>
        <end position="43"/>
    </location>
</feature>
<dbReference type="GO" id="GO:0005507">
    <property type="term" value="F:copper ion binding"/>
    <property type="evidence" value="ECO:0007669"/>
    <property type="project" value="InterPro"/>
</dbReference>
<protein>
    <recommendedName>
        <fullName evidence="4 18">Cytochrome c oxidase subunit 2</fullName>
    </recommendedName>
</protein>